<evidence type="ECO:0000313" key="2">
    <source>
        <dbReference type="RefSeq" id="XP_032831616.1"/>
    </source>
</evidence>
<dbReference type="RefSeq" id="XP_032831616.1">
    <property type="nucleotide sequence ID" value="XM_032975725.1"/>
</dbReference>
<sequence>MISAITSYVLGLTTSLISSSSETPSYGAVVETSSGTNSVSLSSTVSSGLVNVSSMTSCESTSFGSRISVVSASEIGFAIVVILSIASCSGAFDGVSIIFSRSASLVDHATSIFSRSPETPSYGEAIGFSISMVCAIASCALASSGVLPICSKSASMIPVSTGTTSTSCKTSLYGAVVETSSDTNCISLSRTASSLVVTVASLTPSERSSFESIIAIMSSSQHGCSGSVVSPIAFCSKSPSCVSMTSAISSYVLGLTTSSISSSCKTPSYGAVVETPSGNNSDSFSSTVSSGIVNISSMTTCESPSFASRISAVSSSEIGCSIVVILSITSCSGAFDGVSIIFSRSASLVDHATSIFSRYYLNVF</sequence>
<keyword evidence="1" id="KW-1185">Reference proteome</keyword>
<dbReference type="AlphaFoldDB" id="A0AAJ7UAE2"/>
<dbReference type="Proteomes" id="UP001318040">
    <property type="component" value="Chromosome 57"/>
</dbReference>
<accession>A0AAJ7UAE2</accession>
<organism evidence="1 2">
    <name type="scientific">Petromyzon marinus</name>
    <name type="common">Sea lamprey</name>
    <dbReference type="NCBI Taxonomy" id="7757"/>
    <lineage>
        <taxon>Eukaryota</taxon>
        <taxon>Metazoa</taxon>
        <taxon>Chordata</taxon>
        <taxon>Craniata</taxon>
        <taxon>Vertebrata</taxon>
        <taxon>Cyclostomata</taxon>
        <taxon>Hyperoartia</taxon>
        <taxon>Petromyzontiformes</taxon>
        <taxon>Petromyzontidae</taxon>
        <taxon>Petromyzon</taxon>
    </lineage>
</organism>
<gene>
    <name evidence="2" type="primary">LOC116954913</name>
</gene>
<proteinExistence type="predicted"/>
<reference evidence="2" key="1">
    <citation type="submission" date="2025-08" db="UniProtKB">
        <authorList>
            <consortium name="RefSeq"/>
        </authorList>
    </citation>
    <scope>IDENTIFICATION</scope>
    <source>
        <tissue evidence="2">Sperm</tissue>
    </source>
</reference>
<protein>
    <submittedName>
        <fullName evidence="2">Cell wall protein TIR4-like</fullName>
    </submittedName>
</protein>
<dbReference type="KEGG" id="pmrn:116954913"/>
<evidence type="ECO:0000313" key="1">
    <source>
        <dbReference type="Proteomes" id="UP001318040"/>
    </source>
</evidence>
<name>A0AAJ7UAE2_PETMA</name>